<sequence>MDPFKQFVGSEGCSSSESGWTTYIVSPMDEDGSDNDEHGEAANNGYYAHGGYCSGNYRDIIVGGGGEADSDDSMASDASSGACHHQSNGQKAASFKHGGKVKKNISSSFSQFLSGIKPSSSKDKKKEEKGLRPDRKLPATGSRKCRK</sequence>
<keyword evidence="5" id="KW-0539">Nucleus</keyword>
<feature type="compositionally biased region" description="Low complexity" evidence="7">
    <location>
        <begin position="9"/>
        <end position="19"/>
    </location>
</feature>
<feature type="region of interest" description="Disordered" evidence="7">
    <location>
        <begin position="112"/>
        <end position="147"/>
    </location>
</feature>
<dbReference type="GO" id="GO:0009736">
    <property type="term" value="P:cytokinin-activated signaling pathway"/>
    <property type="evidence" value="ECO:0007669"/>
    <property type="project" value="UniProtKB-KW"/>
</dbReference>
<dbReference type="GO" id="GO:0009691">
    <property type="term" value="P:cytokinin biosynthetic process"/>
    <property type="evidence" value="ECO:0007669"/>
    <property type="project" value="UniProtKB-KW"/>
</dbReference>
<evidence type="ECO:0000256" key="4">
    <source>
        <dbReference type="ARBA" id="ARBA00022864"/>
    </source>
</evidence>
<comment type="caution">
    <text evidence="8">The sequence shown here is derived from an EMBL/GenBank/DDBJ whole genome shotgun (WGS) entry which is preliminary data.</text>
</comment>
<protein>
    <submittedName>
        <fullName evidence="8">Uncharacterized protein</fullName>
    </submittedName>
</protein>
<reference evidence="8" key="1">
    <citation type="submission" date="2022-08" db="EMBL/GenBank/DDBJ databases">
        <authorList>
            <person name="Gutierrez-Valencia J."/>
        </authorList>
    </citation>
    <scope>NUCLEOTIDE SEQUENCE</scope>
</reference>
<dbReference type="EMBL" id="CAMGYJ010000007">
    <property type="protein sequence ID" value="CAI0451265.1"/>
    <property type="molecule type" value="Genomic_DNA"/>
</dbReference>
<keyword evidence="3" id="KW-0203">Cytokinin biosynthesis</keyword>
<evidence type="ECO:0000256" key="1">
    <source>
        <dbReference type="ARBA" id="ARBA00004496"/>
    </source>
</evidence>
<organism evidence="8 9">
    <name type="scientific">Linum tenue</name>
    <dbReference type="NCBI Taxonomy" id="586396"/>
    <lineage>
        <taxon>Eukaryota</taxon>
        <taxon>Viridiplantae</taxon>
        <taxon>Streptophyta</taxon>
        <taxon>Embryophyta</taxon>
        <taxon>Tracheophyta</taxon>
        <taxon>Spermatophyta</taxon>
        <taxon>Magnoliopsida</taxon>
        <taxon>eudicotyledons</taxon>
        <taxon>Gunneridae</taxon>
        <taxon>Pentapetalae</taxon>
        <taxon>rosids</taxon>
        <taxon>fabids</taxon>
        <taxon>Malpighiales</taxon>
        <taxon>Linaceae</taxon>
        <taxon>Linum</taxon>
    </lineage>
</organism>
<evidence type="ECO:0000313" key="8">
    <source>
        <dbReference type="EMBL" id="CAI0451265.1"/>
    </source>
</evidence>
<evidence type="ECO:0000256" key="2">
    <source>
        <dbReference type="ARBA" id="ARBA00022490"/>
    </source>
</evidence>
<comment type="similarity">
    <text evidence="6">Belongs to the SOFL plant protein family.</text>
</comment>
<keyword evidence="2" id="KW-0963">Cytoplasm</keyword>
<comment type="subcellular location">
    <subcellularLocation>
        <location evidence="1">Cytoplasm</location>
    </subcellularLocation>
</comment>
<evidence type="ECO:0000313" key="9">
    <source>
        <dbReference type="Proteomes" id="UP001154282"/>
    </source>
</evidence>
<keyword evidence="9" id="KW-1185">Reference proteome</keyword>
<dbReference type="PANTHER" id="PTHR33347">
    <property type="entry name" value="OSJNBA0091C07.3 PROTEIN"/>
    <property type="match status" value="1"/>
</dbReference>
<feature type="compositionally biased region" description="Basic and acidic residues" evidence="7">
    <location>
        <begin position="120"/>
        <end position="137"/>
    </location>
</feature>
<proteinExistence type="inferred from homology"/>
<accession>A0AAV0MYG9</accession>
<dbReference type="Proteomes" id="UP001154282">
    <property type="component" value="Unassembled WGS sequence"/>
</dbReference>
<dbReference type="PANTHER" id="PTHR33347:SF27">
    <property type="entry name" value="PROTEIN SOB FIVE-LIKE 3-RELATED"/>
    <property type="match status" value="1"/>
</dbReference>
<feature type="region of interest" description="Disordered" evidence="7">
    <location>
        <begin position="63"/>
        <end position="100"/>
    </location>
</feature>
<feature type="region of interest" description="Disordered" evidence="7">
    <location>
        <begin position="1"/>
        <end position="45"/>
    </location>
</feature>
<keyword evidence="4" id="KW-0932">Cytokinin signaling pathway</keyword>
<evidence type="ECO:0000256" key="5">
    <source>
        <dbReference type="ARBA" id="ARBA00023242"/>
    </source>
</evidence>
<evidence type="ECO:0000256" key="3">
    <source>
        <dbReference type="ARBA" id="ARBA00022712"/>
    </source>
</evidence>
<evidence type="ECO:0000256" key="6">
    <source>
        <dbReference type="ARBA" id="ARBA00024199"/>
    </source>
</evidence>
<dbReference type="AlphaFoldDB" id="A0AAV0MYG9"/>
<name>A0AAV0MYG9_9ROSI</name>
<dbReference type="InterPro" id="IPR044670">
    <property type="entry name" value="SOFL"/>
</dbReference>
<dbReference type="GO" id="GO:0005737">
    <property type="term" value="C:cytoplasm"/>
    <property type="evidence" value="ECO:0007669"/>
    <property type="project" value="UniProtKB-SubCell"/>
</dbReference>
<evidence type="ECO:0000256" key="7">
    <source>
        <dbReference type="SAM" id="MobiDB-lite"/>
    </source>
</evidence>
<gene>
    <name evidence="8" type="ORF">LITE_LOCUS30808</name>
</gene>